<dbReference type="PANTHER" id="PTHR34129:SF1">
    <property type="entry name" value="DUF952 DOMAIN-CONTAINING PROTEIN"/>
    <property type="match status" value="1"/>
</dbReference>
<protein>
    <submittedName>
        <fullName evidence="1">DUF952 domain-containing protein</fullName>
    </submittedName>
</protein>
<sequence length="118" mass="12609">MKSPPSLIYKILDHASRTTVGTNGHCHGMPIDHTDGYIHLSTADQLAQTLALHFAGQNDLVLLAVRTADLGENLKWEPSRGGALFPHYHGPLPISAVAWELPLAVAADGACQLPQGLK</sequence>
<dbReference type="EMBL" id="CP118246">
    <property type="protein sequence ID" value="WDR02615.1"/>
    <property type="molecule type" value="Genomic_DNA"/>
</dbReference>
<dbReference type="SUPFAM" id="SSF56399">
    <property type="entry name" value="ADP-ribosylation"/>
    <property type="match status" value="1"/>
</dbReference>
<reference evidence="1 2" key="1">
    <citation type="submission" date="2023-02" db="EMBL/GenBank/DDBJ databases">
        <title>Devosia algicola sp. nov., isolated from the phycosphere of marine algae.</title>
        <authorList>
            <person name="Kim J.M."/>
            <person name="Lee J.K."/>
            <person name="Choi B.J."/>
            <person name="Bayburt H."/>
            <person name="Jeon C.O."/>
        </authorList>
    </citation>
    <scope>NUCLEOTIDE SEQUENCE [LARGE SCALE GENOMIC DNA]</scope>
    <source>
        <strain evidence="1 2">G20-9</strain>
    </source>
</reference>
<keyword evidence="2" id="KW-1185">Reference proteome</keyword>
<evidence type="ECO:0000313" key="1">
    <source>
        <dbReference type="EMBL" id="WDR02615.1"/>
    </source>
</evidence>
<dbReference type="RefSeq" id="WP_282219017.1">
    <property type="nucleotide sequence ID" value="NZ_CP118246.1"/>
</dbReference>
<evidence type="ECO:0000313" key="2">
    <source>
        <dbReference type="Proteomes" id="UP001220530"/>
    </source>
</evidence>
<dbReference type="Pfam" id="PF06108">
    <property type="entry name" value="DUF952"/>
    <property type="match status" value="1"/>
</dbReference>
<gene>
    <name evidence="1" type="ORF">PSQ19_18885</name>
</gene>
<accession>A0ABY7YMT0</accession>
<name>A0ABY7YMT0_9HYPH</name>
<dbReference type="Proteomes" id="UP001220530">
    <property type="component" value="Chromosome"/>
</dbReference>
<dbReference type="PANTHER" id="PTHR34129">
    <property type="entry name" value="BLR1139 PROTEIN"/>
    <property type="match status" value="1"/>
</dbReference>
<dbReference type="InterPro" id="IPR009297">
    <property type="entry name" value="DUF952"/>
</dbReference>
<dbReference type="Gene3D" id="3.20.170.20">
    <property type="entry name" value="Protein of unknown function DUF952"/>
    <property type="match status" value="1"/>
</dbReference>
<proteinExistence type="predicted"/>
<organism evidence="1 2">
    <name type="scientific">Devosia algicola</name>
    <dbReference type="NCBI Taxonomy" id="3026418"/>
    <lineage>
        <taxon>Bacteria</taxon>
        <taxon>Pseudomonadati</taxon>
        <taxon>Pseudomonadota</taxon>
        <taxon>Alphaproteobacteria</taxon>
        <taxon>Hyphomicrobiales</taxon>
        <taxon>Devosiaceae</taxon>
        <taxon>Devosia</taxon>
    </lineage>
</organism>